<dbReference type="EMBL" id="QTSX02000713">
    <property type="protein sequence ID" value="KAJ9086664.1"/>
    <property type="molecule type" value="Genomic_DNA"/>
</dbReference>
<organism evidence="1 2">
    <name type="scientific">Entomophthora muscae</name>
    <dbReference type="NCBI Taxonomy" id="34485"/>
    <lineage>
        <taxon>Eukaryota</taxon>
        <taxon>Fungi</taxon>
        <taxon>Fungi incertae sedis</taxon>
        <taxon>Zoopagomycota</taxon>
        <taxon>Entomophthoromycotina</taxon>
        <taxon>Entomophthoromycetes</taxon>
        <taxon>Entomophthorales</taxon>
        <taxon>Entomophthoraceae</taxon>
        <taxon>Entomophthora</taxon>
    </lineage>
</organism>
<sequence length="235" mass="26589">MFFSRLISRSLNKRHLKPIINRRYLSSQKMADDAYLAMLNKATAINQELNQCSIQNQPNHANVETFDKSPKTRWVTALTCQSECSAESTSQCPPALSAARQRLLSASKDVTFYSESDFAFEFFSIPQEFDSLPSPQAFYDAISKLPGSSVPAQVRLNKKSADDFFADILEEADGKEHEDFERFYKEWKDLVASQGPQSSVITIKDEGSEYMYYFLAIFHKQSKLVFGLATAGIQT</sequence>
<reference evidence="1" key="1">
    <citation type="submission" date="2022-04" db="EMBL/GenBank/DDBJ databases">
        <title>Genome of the entomopathogenic fungus Entomophthora muscae.</title>
        <authorList>
            <person name="Elya C."/>
            <person name="Lovett B.R."/>
            <person name="Lee E."/>
            <person name="Macias A.M."/>
            <person name="Hajek A.E."/>
            <person name="De Bivort B.L."/>
            <person name="Kasson M.T."/>
            <person name="De Fine Licht H.H."/>
            <person name="Stajich J.E."/>
        </authorList>
    </citation>
    <scope>NUCLEOTIDE SEQUENCE</scope>
    <source>
        <strain evidence="1">Berkeley</strain>
    </source>
</reference>
<proteinExistence type="predicted"/>
<protein>
    <submittedName>
        <fullName evidence="1">Uncharacterized protein</fullName>
    </submittedName>
</protein>
<evidence type="ECO:0000313" key="2">
    <source>
        <dbReference type="Proteomes" id="UP001165960"/>
    </source>
</evidence>
<comment type="caution">
    <text evidence="1">The sequence shown here is derived from an EMBL/GenBank/DDBJ whole genome shotgun (WGS) entry which is preliminary data.</text>
</comment>
<keyword evidence="2" id="KW-1185">Reference proteome</keyword>
<accession>A0ACC2UHV8</accession>
<evidence type="ECO:0000313" key="1">
    <source>
        <dbReference type="EMBL" id="KAJ9086664.1"/>
    </source>
</evidence>
<gene>
    <name evidence="1" type="ORF">DSO57_1001456</name>
</gene>
<name>A0ACC2UHV8_9FUNG</name>
<dbReference type="Proteomes" id="UP001165960">
    <property type="component" value="Unassembled WGS sequence"/>
</dbReference>